<evidence type="ECO:0000313" key="3">
    <source>
        <dbReference type="Proteomes" id="UP000320390"/>
    </source>
</evidence>
<feature type="region of interest" description="Disordered" evidence="1">
    <location>
        <begin position="1"/>
        <end position="39"/>
    </location>
</feature>
<proteinExistence type="predicted"/>
<sequence>MSDAADDTAHVRDESEWDSSGSASKVGEPGATGHAPPASAAPRDALLQLLRLGPDTVIDQLCEGRPRDFRGECKLHVADSAYFIEDGRVAARVIATLATLACDLPTGERLQELAEQLETIVEESTAAILEEGALAREYAPGGGAPKGAATCKLTGRIGLVLGLDEDGAHAMIDVLNAFDFEDRHVLYHCIVEGLTPEQYARKFDDDARVVTVMLRNVAAMAIDGRSG</sequence>
<dbReference type="Proteomes" id="UP000320390">
    <property type="component" value="Chromosome"/>
</dbReference>
<accession>A0A518EP95</accession>
<dbReference type="AlphaFoldDB" id="A0A518EP95"/>
<name>A0A518EP95_9BACT</name>
<evidence type="ECO:0000256" key="1">
    <source>
        <dbReference type="SAM" id="MobiDB-lite"/>
    </source>
</evidence>
<dbReference type="EMBL" id="CP036434">
    <property type="protein sequence ID" value="QDV05905.1"/>
    <property type="molecule type" value="Genomic_DNA"/>
</dbReference>
<reference evidence="2 3" key="1">
    <citation type="submission" date="2019-02" db="EMBL/GenBank/DDBJ databases">
        <title>Deep-cultivation of Planctomycetes and their phenomic and genomic characterization uncovers novel biology.</title>
        <authorList>
            <person name="Wiegand S."/>
            <person name="Jogler M."/>
            <person name="Boedeker C."/>
            <person name="Pinto D."/>
            <person name="Vollmers J."/>
            <person name="Rivas-Marin E."/>
            <person name="Kohn T."/>
            <person name="Peeters S.H."/>
            <person name="Heuer A."/>
            <person name="Rast P."/>
            <person name="Oberbeckmann S."/>
            <person name="Bunk B."/>
            <person name="Jeske O."/>
            <person name="Meyerdierks A."/>
            <person name="Storesund J.E."/>
            <person name="Kallscheuer N."/>
            <person name="Luecker S."/>
            <person name="Lage O.M."/>
            <person name="Pohl T."/>
            <person name="Merkel B.J."/>
            <person name="Hornburger P."/>
            <person name="Mueller R.-W."/>
            <person name="Bruemmer F."/>
            <person name="Labrenz M."/>
            <person name="Spormann A.M."/>
            <person name="Op den Camp H."/>
            <person name="Overmann J."/>
            <person name="Amann R."/>
            <person name="Jetten M.S.M."/>
            <person name="Mascher T."/>
            <person name="Medema M.H."/>
            <person name="Devos D.P."/>
            <person name="Kaster A.-K."/>
            <person name="Ovreas L."/>
            <person name="Rohde M."/>
            <person name="Galperin M.Y."/>
            <person name="Jogler C."/>
        </authorList>
    </citation>
    <scope>NUCLEOTIDE SEQUENCE [LARGE SCALE GENOMIC DNA]</scope>
    <source>
        <strain evidence="2 3">Poly30</strain>
    </source>
</reference>
<evidence type="ECO:0000313" key="2">
    <source>
        <dbReference type="EMBL" id="QDV05905.1"/>
    </source>
</evidence>
<gene>
    <name evidence="2" type="ORF">Poly30_14080</name>
</gene>
<protein>
    <submittedName>
        <fullName evidence="2">Uncharacterized protein</fullName>
    </submittedName>
</protein>
<organism evidence="2 3">
    <name type="scientific">Saltatorellus ferox</name>
    <dbReference type="NCBI Taxonomy" id="2528018"/>
    <lineage>
        <taxon>Bacteria</taxon>
        <taxon>Pseudomonadati</taxon>
        <taxon>Planctomycetota</taxon>
        <taxon>Planctomycetia</taxon>
        <taxon>Planctomycetia incertae sedis</taxon>
        <taxon>Saltatorellus</taxon>
    </lineage>
</organism>
<keyword evidence="3" id="KW-1185">Reference proteome</keyword>